<organism evidence="4 5">
    <name type="scientific">Microbacterium panaciterrae</name>
    <dbReference type="NCBI Taxonomy" id="985759"/>
    <lineage>
        <taxon>Bacteria</taxon>
        <taxon>Bacillati</taxon>
        <taxon>Actinomycetota</taxon>
        <taxon>Actinomycetes</taxon>
        <taxon>Micrococcales</taxon>
        <taxon>Microbacteriaceae</taxon>
        <taxon>Microbacterium</taxon>
    </lineage>
</organism>
<proteinExistence type="predicted"/>
<evidence type="ECO:0000313" key="4">
    <source>
        <dbReference type="EMBL" id="GAA4489579.1"/>
    </source>
</evidence>
<dbReference type="Proteomes" id="UP001500731">
    <property type="component" value="Unassembled WGS sequence"/>
</dbReference>
<evidence type="ECO:0000259" key="3">
    <source>
        <dbReference type="Pfam" id="PF19278"/>
    </source>
</evidence>
<feature type="domain" description="Hydantoinase A/oxoprolinase" evidence="1">
    <location>
        <begin position="204"/>
        <end position="492"/>
    </location>
</feature>
<feature type="domain" description="Acetophenone carboxylase-like C-terminal" evidence="3">
    <location>
        <begin position="516"/>
        <end position="670"/>
    </location>
</feature>
<dbReference type="InterPro" id="IPR043129">
    <property type="entry name" value="ATPase_NBD"/>
</dbReference>
<dbReference type="SUPFAM" id="SSF53067">
    <property type="entry name" value="Actin-like ATPase domain"/>
    <property type="match status" value="1"/>
</dbReference>
<comment type="caution">
    <text evidence="4">The sequence shown here is derived from an EMBL/GenBank/DDBJ whole genome shotgun (WGS) entry which is preliminary data.</text>
</comment>
<dbReference type="Pfam" id="PF19278">
    <property type="entry name" value="Hydant_A_C"/>
    <property type="match status" value="1"/>
</dbReference>
<sequence length="686" mass="72940">MQGTLPGWRLAVDVGGTFIDFALVHAETGRVIVEKQPSDPRTLVDEFMAGLARLPVAPGDLDLIVHGTTHGLNALVQETGASTGLLTTRGFRDVLQIGRAARVNMYDPHYAPRPPLIRRSRIHEISERFDVHGEEILPLSLSDVDEAADALVRVGVQSIAIAFLHSYRYPAHEQRAAERIRERHPSIAVTCSSDLTREWREYERSSTAVANAFIQTGFAAYVDLLQQRLREAGYARDIVFVQSNGGTMPAGIAAAQPVRTLNSGPAGGITGAGDLARRLGLDNVIATDVGGTTYDVGLILGGEAQERSITTAGGRPILAPSIDIVSIGAGGGSIAQIDALTGGLRIGPESAGAVPGPVCFGRGGQRPTLTDCQLQLGRLDPDRFLESRMTLDAAAATASIEQALAEPSGMSADEAADGALEVAEANMANAIRQITTERGLDPADFTVLSYGGGGGLFAAFVCENLGIRQVVIPPHTAAFSAWGMLSSGFREDRTATSLRPLAVDTVPDVLADLEGLVAEATAQLRRYGLDLADARIVRRLDLRYAGQAHSLEITLDDAWPDSAEAFLEGASAAFHAAHRRRYGHGDANAPLEAVAARIRVSFDQDIARPGAEVEPAAAEKRTRSIHFRGLGRVQTPVIARRTLEIGERLAGPAVVDDTATTIIVPPGWSAHRHGSDSLVLEKEETR</sequence>
<dbReference type="RefSeq" id="WP_345188274.1">
    <property type="nucleotide sequence ID" value="NZ_BAABGP010000022.1"/>
</dbReference>
<keyword evidence="5" id="KW-1185">Reference proteome</keyword>
<evidence type="ECO:0000259" key="1">
    <source>
        <dbReference type="Pfam" id="PF01968"/>
    </source>
</evidence>
<dbReference type="InterPro" id="IPR045079">
    <property type="entry name" value="Oxoprolinase-like"/>
</dbReference>
<dbReference type="Pfam" id="PF05378">
    <property type="entry name" value="Hydant_A_N"/>
    <property type="match status" value="1"/>
</dbReference>
<dbReference type="InterPro" id="IPR008040">
    <property type="entry name" value="Hydant_A_N"/>
</dbReference>
<dbReference type="InterPro" id="IPR049517">
    <property type="entry name" value="ACX-like_C"/>
</dbReference>
<dbReference type="PANTHER" id="PTHR11365:SF23">
    <property type="entry name" value="HYPOTHETICAL 5-OXOPROLINASE (EUROFUNG)-RELATED"/>
    <property type="match status" value="1"/>
</dbReference>
<dbReference type="EMBL" id="BAABGP010000022">
    <property type="protein sequence ID" value="GAA4489579.1"/>
    <property type="molecule type" value="Genomic_DNA"/>
</dbReference>
<evidence type="ECO:0000313" key="5">
    <source>
        <dbReference type="Proteomes" id="UP001500731"/>
    </source>
</evidence>
<protein>
    <submittedName>
        <fullName evidence="4">Hydantoinase/oxoprolinase family protein</fullName>
    </submittedName>
</protein>
<dbReference type="Pfam" id="PF01968">
    <property type="entry name" value="Hydantoinase_A"/>
    <property type="match status" value="1"/>
</dbReference>
<dbReference type="InterPro" id="IPR002821">
    <property type="entry name" value="Hydantoinase_A"/>
</dbReference>
<dbReference type="PANTHER" id="PTHR11365">
    <property type="entry name" value="5-OXOPROLINASE RELATED"/>
    <property type="match status" value="1"/>
</dbReference>
<name>A0ABP8PLJ5_9MICO</name>
<reference evidence="5" key="1">
    <citation type="journal article" date="2019" name="Int. J. Syst. Evol. Microbiol.">
        <title>The Global Catalogue of Microorganisms (GCM) 10K type strain sequencing project: providing services to taxonomists for standard genome sequencing and annotation.</title>
        <authorList>
            <consortium name="The Broad Institute Genomics Platform"/>
            <consortium name="The Broad Institute Genome Sequencing Center for Infectious Disease"/>
            <person name="Wu L."/>
            <person name="Ma J."/>
        </authorList>
    </citation>
    <scope>NUCLEOTIDE SEQUENCE [LARGE SCALE GENOMIC DNA]</scope>
    <source>
        <strain evidence="5">JCM 17839</strain>
    </source>
</reference>
<accession>A0ABP8PLJ5</accession>
<gene>
    <name evidence="4" type="ORF">GCM10023171_30690</name>
</gene>
<evidence type="ECO:0000259" key="2">
    <source>
        <dbReference type="Pfam" id="PF05378"/>
    </source>
</evidence>
<feature type="domain" description="Hydantoinase/oxoprolinase N-terminal" evidence="2">
    <location>
        <begin position="9"/>
        <end position="182"/>
    </location>
</feature>